<dbReference type="InterPro" id="IPR007128">
    <property type="entry name" value="PMF1/Nnf1"/>
</dbReference>
<evidence type="ECO:0000313" key="12">
    <source>
        <dbReference type="Proteomes" id="UP001388673"/>
    </source>
</evidence>
<dbReference type="AlphaFoldDB" id="A0AAW0Z3C1"/>
<feature type="region of interest" description="Disordered" evidence="10">
    <location>
        <begin position="1"/>
        <end position="127"/>
    </location>
</feature>
<dbReference type="GeneID" id="92179147"/>
<feature type="compositionally biased region" description="Low complexity" evidence="10">
    <location>
        <begin position="201"/>
        <end position="218"/>
    </location>
</feature>
<feature type="compositionally biased region" description="Low complexity" evidence="10">
    <location>
        <begin position="46"/>
        <end position="80"/>
    </location>
</feature>
<accession>A0AAW0Z3C1</accession>
<feature type="compositionally biased region" description="Polar residues" evidence="10">
    <location>
        <begin position="15"/>
        <end position="25"/>
    </location>
</feature>
<evidence type="ECO:0000256" key="9">
    <source>
        <dbReference type="ARBA" id="ARBA00023328"/>
    </source>
</evidence>
<sequence length="461" mass="49978">MGLQRTPPPRAAQPGPSTGGDTQAETAAASVGSPAKAFAPRNPGVLRTPPGSTSPLLPPTRATPSRAPTSAITSITATTTQAVPSSDSAPIPTVEPLIEPARGSTSSSELGRESLGESQHKSLIIDDRPIRPAPAIVLDISEASIQKEEEDVMMDVDEPEERTVEAELSGQLEIEMAEPQSDSPTVIQPPLRESTPPVTQSTTSKRTPASTTTTTSRPVPAPTTPTAPKTPRSRSRRQTNPLPDPPAPIPLDEPMEYGRRYQLTMETLDRAVKAGAQRWTVDHFNGCFPKISARMPAAMEPAWLKSSLSMRENILKNAHVLLSHYDTGPALQAIDDVDKEAREYAKSNAPREAGEGSSRPDAWRPDISPHALVAGAVLPIYDEAYQKLREEYLELHKDCTDRYASILAKQASLKYLESSVSDGVVELDKTIKILEKLPTEDMMVWTETTETRLETRAPEQV</sequence>
<organism evidence="11 12">
    <name type="scientific">Kwoniella newhampshirensis</name>
    <dbReference type="NCBI Taxonomy" id="1651941"/>
    <lineage>
        <taxon>Eukaryota</taxon>
        <taxon>Fungi</taxon>
        <taxon>Dikarya</taxon>
        <taxon>Basidiomycota</taxon>
        <taxon>Agaricomycotina</taxon>
        <taxon>Tremellomycetes</taxon>
        <taxon>Tremellales</taxon>
        <taxon>Cryptococcaceae</taxon>
        <taxon>Kwoniella</taxon>
    </lineage>
</organism>
<dbReference type="GO" id="GO:0000444">
    <property type="term" value="C:MIS12/MIND type complex"/>
    <property type="evidence" value="ECO:0007669"/>
    <property type="project" value="InterPro"/>
</dbReference>
<evidence type="ECO:0000256" key="3">
    <source>
        <dbReference type="ARBA" id="ARBA00022454"/>
    </source>
</evidence>
<evidence type="ECO:0000256" key="2">
    <source>
        <dbReference type="ARBA" id="ARBA00004629"/>
    </source>
</evidence>
<dbReference type="PANTHER" id="PTHR15459:SF3">
    <property type="entry name" value="POLYAMINE-MODULATED FACTOR 1"/>
    <property type="match status" value="1"/>
</dbReference>
<evidence type="ECO:0000256" key="5">
    <source>
        <dbReference type="ARBA" id="ARBA00022776"/>
    </source>
</evidence>
<evidence type="ECO:0000256" key="8">
    <source>
        <dbReference type="ARBA" id="ARBA00023306"/>
    </source>
</evidence>
<proteinExistence type="predicted"/>
<name>A0AAW0Z3C1_9TREE</name>
<dbReference type="GO" id="GO:0051301">
    <property type="term" value="P:cell division"/>
    <property type="evidence" value="ECO:0007669"/>
    <property type="project" value="UniProtKB-KW"/>
</dbReference>
<comment type="subcellular location">
    <subcellularLocation>
        <location evidence="2">Chromosome</location>
        <location evidence="2">Centromere</location>
        <location evidence="2">Kinetochore</location>
    </subcellularLocation>
    <subcellularLocation>
        <location evidence="1">Nucleus</location>
    </subcellularLocation>
</comment>
<feature type="region of interest" description="Disordered" evidence="10">
    <location>
        <begin position="343"/>
        <end position="364"/>
    </location>
</feature>
<evidence type="ECO:0000256" key="1">
    <source>
        <dbReference type="ARBA" id="ARBA00004123"/>
    </source>
</evidence>
<keyword evidence="9" id="KW-0137">Centromere</keyword>
<dbReference type="Proteomes" id="UP001388673">
    <property type="component" value="Unassembled WGS sequence"/>
</dbReference>
<keyword evidence="5" id="KW-0498">Mitosis</keyword>
<evidence type="ECO:0000256" key="7">
    <source>
        <dbReference type="ARBA" id="ARBA00023242"/>
    </source>
</evidence>
<dbReference type="RefSeq" id="XP_066804934.1">
    <property type="nucleotide sequence ID" value="XM_066945011.1"/>
</dbReference>
<feature type="compositionally biased region" description="Acidic residues" evidence="10">
    <location>
        <begin position="148"/>
        <end position="160"/>
    </location>
</feature>
<feature type="compositionally biased region" description="Basic and acidic residues" evidence="10">
    <location>
        <begin position="110"/>
        <end position="127"/>
    </location>
</feature>
<keyword evidence="8" id="KW-0131">Cell cycle</keyword>
<reference evidence="11 12" key="1">
    <citation type="journal article" date="2024" name="bioRxiv">
        <title>Comparative genomics of Cryptococcus and Kwoniella reveals pathogenesis evolution and contrasting karyotype dynamics via intercentromeric recombination or chromosome fusion.</title>
        <authorList>
            <person name="Coelho M.A."/>
            <person name="David-Palma M."/>
            <person name="Shea T."/>
            <person name="Bowers K."/>
            <person name="McGinley-Smith S."/>
            <person name="Mohammad A.W."/>
            <person name="Gnirke A."/>
            <person name="Yurkov A.M."/>
            <person name="Nowrousian M."/>
            <person name="Sun S."/>
            <person name="Cuomo C.A."/>
            <person name="Heitman J."/>
        </authorList>
    </citation>
    <scope>NUCLEOTIDE SEQUENCE [LARGE SCALE GENOMIC DNA]</scope>
    <source>
        <strain evidence="11 12">CBS 13917</strain>
    </source>
</reference>
<dbReference type="KEGG" id="kne:92179147"/>
<keyword evidence="4" id="KW-0132">Cell division</keyword>
<keyword evidence="6" id="KW-0995">Kinetochore</keyword>
<feature type="compositionally biased region" description="Pro residues" evidence="10">
    <location>
        <begin position="1"/>
        <end position="11"/>
    </location>
</feature>
<dbReference type="GO" id="GO:0005634">
    <property type="term" value="C:nucleus"/>
    <property type="evidence" value="ECO:0007669"/>
    <property type="project" value="UniProtKB-SubCell"/>
</dbReference>
<feature type="region of interest" description="Disordered" evidence="10">
    <location>
        <begin position="142"/>
        <end position="254"/>
    </location>
</feature>
<evidence type="ECO:0000256" key="4">
    <source>
        <dbReference type="ARBA" id="ARBA00022618"/>
    </source>
</evidence>
<feature type="compositionally biased region" description="Pro residues" evidence="10">
    <location>
        <begin position="242"/>
        <end position="251"/>
    </location>
</feature>
<comment type="caution">
    <text evidence="11">The sequence shown here is derived from an EMBL/GenBank/DDBJ whole genome shotgun (WGS) entry which is preliminary data.</text>
</comment>
<dbReference type="GO" id="GO:0007059">
    <property type="term" value="P:chromosome segregation"/>
    <property type="evidence" value="ECO:0007669"/>
    <property type="project" value="TreeGrafter"/>
</dbReference>
<dbReference type="PANTHER" id="PTHR15459">
    <property type="entry name" value="POLYAMINE-MODULATED FACTOR 1"/>
    <property type="match status" value="1"/>
</dbReference>
<keyword evidence="12" id="KW-1185">Reference proteome</keyword>
<protein>
    <submittedName>
        <fullName evidence="11">Uncharacterized protein</fullName>
    </submittedName>
</protein>
<evidence type="ECO:0000256" key="6">
    <source>
        <dbReference type="ARBA" id="ARBA00022838"/>
    </source>
</evidence>
<evidence type="ECO:0000313" key="11">
    <source>
        <dbReference type="EMBL" id="KAK8864638.1"/>
    </source>
</evidence>
<dbReference type="EMBL" id="JBCAWK010000003">
    <property type="protein sequence ID" value="KAK8864638.1"/>
    <property type="molecule type" value="Genomic_DNA"/>
</dbReference>
<keyword evidence="3" id="KW-0158">Chromosome</keyword>
<evidence type="ECO:0000256" key="10">
    <source>
        <dbReference type="SAM" id="MobiDB-lite"/>
    </source>
</evidence>
<keyword evidence="7" id="KW-0539">Nucleus</keyword>
<gene>
    <name evidence="11" type="ORF">IAR55_001888</name>
</gene>